<keyword evidence="8" id="KW-1185">Reference proteome</keyword>
<keyword evidence="5" id="KW-0030">Aminoacyl-tRNA synthetase</keyword>
<dbReference type="SUPFAM" id="SSF50677">
    <property type="entry name" value="ValRS/IleRS/LeuRS editing domain"/>
    <property type="match status" value="1"/>
</dbReference>
<dbReference type="PANTHER" id="PTHR42765:SF1">
    <property type="entry name" value="ISOLEUCINE--TRNA LIGASE, MITOCHONDRIAL"/>
    <property type="match status" value="1"/>
</dbReference>
<dbReference type="InterPro" id="IPR009008">
    <property type="entry name" value="Val/Leu/Ile-tRNA-synth_edit"/>
</dbReference>
<dbReference type="OrthoDB" id="10264412at2759"/>
<reference evidence="7" key="1">
    <citation type="submission" date="2022-08" db="EMBL/GenBank/DDBJ databases">
        <authorList>
            <person name="Kallberg Y."/>
            <person name="Tangrot J."/>
            <person name="Rosling A."/>
        </authorList>
    </citation>
    <scope>NUCLEOTIDE SEQUENCE</scope>
    <source>
        <strain evidence="7">Wild A</strain>
    </source>
</reference>
<dbReference type="EMBL" id="CAMKVN010000992">
    <property type="protein sequence ID" value="CAI2172885.1"/>
    <property type="molecule type" value="Genomic_DNA"/>
</dbReference>
<accession>A0A9W4SKY3</accession>
<dbReference type="GO" id="GO:0005829">
    <property type="term" value="C:cytosol"/>
    <property type="evidence" value="ECO:0007669"/>
    <property type="project" value="TreeGrafter"/>
</dbReference>
<evidence type="ECO:0000256" key="4">
    <source>
        <dbReference type="ARBA" id="ARBA00022917"/>
    </source>
</evidence>
<evidence type="ECO:0000256" key="5">
    <source>
        <dbReference type="ARBA" id="ARBA00023146"/>
    </source>
</evidence>
<name>A0A9W4SKY3_9GLOM</name>
<feature type="domain" description="Aminoacyl-tRNA synthetase class Ia" evidence="6">
    <location>
        <begin position="9"/>
        <end position="319"/>
    </location>
</feature>
<dbReference type="GO" id="GO:0005524">
    <property type="term" value="F:ATP binding"/>
    <property type="evidence" value="ECO:0007669"/>
    <property type="project" value="UniProtKB-KW"/>
</dbReference>
<keyword evidence="4" id="KW-0648">Protein biosynthesis</keyword>
<keyword evidence="3" id="KW-0067">ATP-binding</keyword>
<dbReference type="Gene3D" id="3.90.740.10">
    <property type="entry name" value="Valyl/Leucyl/Isoleucyl-tRNA synthetase, editing domain"/>
    <property type="match status" value="1"/>
</dbReference>
<keyword evidence="2" id="KW-0547">Nucleotide-binding</keyword>
<dbReference type="GO" id="GO:0004822">
    <property type="term" value="F:isoleucine-tRNA ligase activity"/>
    <property type="evidence" value="ECO:0007669"/>
    <property type="project" value="TreeGrafter"/>
</dbReference>
<dbReference type="AlphaFoldDB" id="A0A9W4SKY3"/>
<gene>
    <name evidence="7" type="ORF">FWILDA_LOCUS5806</name>
</gene>
<evidence type="ECO:0000259" key="6">
    <source>
        <dbReference type="Pfam" id="PF00133"/>
    </source>
</evidence>
<dbReference type="InterPro" id="IPR002300">
    <property type="entry name" value="aa-tRNA-synth_Ia"/>
</dbReference>
<organism evidence="7 8">
    <name type="scientific">Funneliformis geosporum</name>
    <dbReference type="NCBI Taxonomy" id="1117311"/>
    <lineage>
        <taxon>Eukaryota</taxon>
        <taxon>Fungi</taxon>
        <taxon>Fungi incertae sedis</taxon>
        <taxon>Mucoromycota</taxon>
        <taxon>Glomeromycotina</taxon>
        <taxon>Glomeromycetes</taxon>
        <taxon>Glomerales</taxon>
        <taxon>Glomeraceae</taxon>
        <taxon>Funneliformis</taxon>
    </lineage>
</organism>
<evidence type="ECO:0000256" key="1">
    <source>
        <dbReference type="ARBA" id="ARBA00022598"/>
    </source>
</evidence>
<evidence type="ECO:0000313" key="8">
    <source>
        <dbReference type="Proteomes" id="UP001153678"/>
    </source>
</evidence>
<dbReference type="Pfam" id="PF00133">
    <property type="entry name" value="tRNA-synt_1"/>
    <property type="match status" value="1"/>
</dbReference>
<dbReference type="Gene3D" id="3.40.50.620">
    <property type="entry name" value="HUPs"/>
    <property type="match status" value="1"/>
</dbReference>
<dbReference type="InterPro" id="IPR050081">
    <property type="entry name" value="Ile-tRNA_ligase"/>
</dbReference>
<dbReference type="GO" id="GO:0006428">
    <property type="term" value="P:isoleucyl-tRNA aminoacylation"/>
    <property type="evidence" value="ECO:0007669"/>
    <property type="project" value="TreeGrafter"/>
</dbReference>
<dbReference type="SUPFAM" id="SSF52374">
    <property type="entry name" value="Nucleotidylyl transferase"/>
    <property type="match status" value="1"/>
</dbReference>
<dbReference type="Proteomes" id="UP001153678">
    <property type="component" value="Unassembled WGS sequence"/>
</dbReference>
<evidence type="ECO:0000313" key="7">
    <source>
        <dbReference type="EMBL" id="CAI2172885.1"/>
    </source>
</evidence>
<dbReference type="InterPro" id="IPR014729">
    <property type="entry name" value="Rossmann-like_a/b/a_fold"/>
</dbReference>
<dbReference type="PANTHER" id="PTHR42765">
    <property type="entry name" value="SOLEUCYL-TRNA SYNTHETASE"/>
    <property type="match status" value="1"/>
</dbReference>
<dbReference type="GO" id="GO:0002161">
    <property type="term" value="F:aminoacyl-tRNA deacylase activity"/>
    <property type="evidence" value="ECO:0007669"/>
    <property type="project" value="InterPro"/>
</dbReference>
<keyword evidence="1" id="KW-0436">Ligase</keyword>
<proteinExistence type="predicted"/>
<comment type="caution">
    <text evidence="7">The sequence shown here is derived from an EMBL/GenBank/DDBJ whole genome shotgun (WGS) entry which is preliminary data.</text>
</comment>
<protein>
    <submittedName>
        <fullName evidence="7">12065_t:CDS:1</fullName>
    </submittedName>
</protein>
<evidence type="ECO:0000256" key="3">
    <source>
        <dbReference type="ARBA" id="ARBA00022840"/>
    </source>
</evidence>
<evidence type="ECO:0000256" key="2">
    <source>
        <dbReference type="ARBA" id="ARBA00022741"/>
    </source>
</evidence>
<sequence>MIQAHQGQKVNFRQVCHNFALEQVQLQKEQLKKLGLFTNYEEHYITLDKKYEAEQIRVFGEMVKKGLIYQGFRPIHWSCSHETALAGAEIEYYEKKDTSLYFKIKLAANFLGKENINLLLAAVKKTATYVLVELEKKFLGKELIGKHYFHPYRKDNKGYIVSGDEFIQEEEGTGVVHLAPAFGAEDFMVAKKEKLIIECPMEPNGIFNQKIGVLELVGKHYSEVNNYAVTDLEKRNLVVRKKVISHSYPHDWRDKNPLVYRVPIPVLYKNNEPILNTEIIDYVAEIVASRGSDDKETVLGTDIMDVWLDSGVSHWCVLKGKRLKL</sequence>